<dbReference type="EMBL" id="BOML01000057">
    <property type="protein sequence ID" value="GIE05676.1"/>
    <property type="molecule type" value="Genomic_DNA"/>
</dbReference>
<dbReference type="InterPro" id="IPR052042">
    <property type="entry name" value="Tail_sheath_structural"/>
</dbReference>
<dbReference type="RefSeq" id="WP_203733555.1">
    <property type="nucleotide sequence ID" value="NZ_BAAATX010000009.1"/>
</dbReference>
<feature type="domain" description="Tail sheath protein C-terminal" evidence="3">
    <location>
        <begin position="531"/>
        <end position="637"/>
    </location>
</feature>
<reference evidence="4 5" key="1">
    <citation type="submission" date="2021-01" db="EMBL/GenBank/DDBJ databases">
        <title>Whole genome shotgun sequence of Actinoplanes durhamensis NBRC 14914.</title>
        <authorList>
            <person name="Komaki H."/>
            <person name="Tamura T."/>
        </authorList>
    </citation>
    <scope>NUCLEOTIDE SEQUENCE [LARGE SCALE GENOMIC DNA]</scope>
    <source>
        <strain evidence="4 5">NBRC 14914</strain>
    </source>
</reference>
<comment type="caution">
    <text evidence="4">The sequence shown here is derived from an EMBL/GenBank/DDBJ whole genome shotgun (WGS) entry which is preliminary data.</text>
</comment>
<evidence type="ECO:0000259" key="3">
    <source>
        <dbReference type="Pfam" id="PF17482"/>
    </source>
</evidence>
<evidence type="ECO:0000259" key="2">
    <source>
        <dbReference type="Pfam" id="PF04984"/>
    </source>
</evidence>
<evidence type="ECO:0000313" key="5">
    <source>
        <dbReference type="Proteomes" id="UP000637628"/>
    </source>
</evidence>
<dbReference type="Proteomes" id="UP000637628">
    <property type="component" value="Unassembled WGS sequence"/>
</dbReference>
<comment type="similarity">
    <text evidence="1">Belongs to the myoviridae tail sheath protein family.</text>
</comment>
<evidence type="ECO:0008006" key="6">
    <source>
        <dbReference type="Google" id="ProtNLM"/>
    </source>
</evidence>
<dbReference type="PANTHER" id="PTHR35861:SF1">
    <property type="entry name" value="PHAGE TAIL SHEATH PROTEIN"/>
    <property type="match status" value="1"/>
</dbReference>
<evidence type="ECO:0000256" key="1">
    <source>
        <dbReference type="ARBA" id="ARBA00008005"/>
    </source>
</evidence>
<name>A0ABQ3Z7D5_9ACTN</name>
<feature type="domain" description="Tail sheath protein subtilisin-like" evidence="2">
    <location>
        <begin position="378"/>
        <end position="529"/>
    </location>
</feature>
<sequence length="645" mass="68482">MATVSYPGVYVQETAGGNRPIAVAGTSTAAFVGVAEQGPDDVAVRVTSWTQFVRVFGSFIDDSYLAQSVFEFFNNGGSQCYIVRVTRTDAKAAEVTVQNRAEVAGFKFTARSKGAWGNRIYLQIEEAGTDPGNLFRISVRLQDDPSVLPADFRDVAPVEVWDNLSTVKGAPNYVVDVLKQRSALIVAQVLGSNDTVQRGVHRGGLAPKLPLGDARSLQIGLDGDGFQAISLPDAAAASTDLGAVATAIRDAVKELHPLKASTITDTFQNFACAPETVDGKQRLVLTSGTSSETSAVLVQPGVTADATGLLRLGPGRGGVSEGGTAPRRPARTDIVQVGDAAVTKPVTAVVAGFDGDADITETTFRDAFHRLDTITDVSLLAVPGEASPTMMDFGTDYCAGRPLQDIFYIGEVSQLEDTAERAAAFRRSLNSANSYGALYFPWIRTLDPTGRTAEVRAVPPSGFIAGLYARIDGTRGVWKAPAGVEAGIRDAVGLVAEISDVDHGTLNPAGVDVIRRFTGAGIVAFGARTITSDPQWTYVPVRRTAIMLRVSIYQGIQWAVFEPNDETLWSQLRLNIGSFMTTLFRRGAFAGSTPSQGFFVKCDAETTTQADIDLGIVNILVGFAPLKPAEFVVVQISQQAGQSGQ</sequence>
<keyword evidence="5" id="KW-1185">Reference proteome</keyword>
<dbReference type="Pfam" id="PF17482">
    <property type="entry name" value="Phage_sheath_1C"/>
    <property type="match status" value="1"/>
</dbReference>
<dbReference type="InterPro" id="IPR020287">
    <property type="entry name" value="Tail_sheath_C"/>
</dbReference>
<proteinExistence type="inferred from homology"/>
<dbReference type="Gene3D" id="3.40.50.11780">
    <property type="match status" value="2"/>
</dbReference>
<evidence type="ECO:0000313" key="4">
    <source>
        <dbReference type="EMBL" id="GIE05676.1"/>
    </source>
</evidence>
<dbReference type="InterPro" id="IPR035089">
    <property type="entry name" value="Phage_sheath_subtilisin"/>
</dbReference>
<dbReference type="PANTHER" id="PTHR35861">
    <property type="match status" value="1"/>
</dbReference>
<protein>
    <recommendedName>
        <fullName evidence="6">Phage tail sheath family protein</fullName>
    </recommendedName>
</protein>
<dbReference type="Pfam" id="PF04984">
    <property type="entry name" value="Phage_sheath_1"/>
    <property type="match status" value="1"/>
</dbReference>
<organism evidence="4 5">
    <name type="scientific">Paractinoplanes durhamensis</name>
    <dbReference type="NCBI Taxonomy" id="113563"/>
    <lineage>
        <taxon>Bacteria</taxon>
        <taxon>Bacillati</taxon>
        <taxon>Actinomycetota</taxon>
        <taxon>Actinomycetes</taxon>
        <taxon>Micromonosporales</taxon>
        <taxon>Micromonosporaceae</taxon>
        <taxon>Paractinoplanes</taxon>
    </lineage>
</organism>
<gene>
    <name evidence="4" type="ORF">Adu01nite_70260</name>
</gene>
<accession>A0ABQ3Z7D5</accession>